<dbReference type="EMBL" id="GGEC01072955">
    <property type="protein sequence ID" value="MBX53439.1"/>
    <property type="molecule type" value="Transcribed_RNA"/>
</dbReference>
<dbReference type="AlphaFoldDB" id="A0A2P2PFJ6"/>
<name>A0A2P2PFJ6_RHIMU</name>
<proteinExistence type="predicted"/>
<reference evidence="1" key="1">
    <citation type="submission" date="2018-02" db="EMBL/GenBank/DDBJ databases">
        <title>Rhizophora mucronata_Transcriptome.</title>
        <authorList>
            <person name="Meera S.P."/>
            <person name="Sreeshan A."/>
            <person name="Augustine A."/>
        </authorList>
    </citation>
    <scope>NUCLEOTIDE SEQUENCE</scope>
    <source>
        <tissue evidence="1">Leaf</tissue>
    </source>
</reference>
<sequence>MIQLEMSASPTVLLSIYVYIERLDCPTPISSTLSGTLPHRTN</sequence>
<evidence type="ECO:0000313" key="1">
    <source>
        <dbReference type="EMBL" id="MBX53439.1"/>
    </source>
</evidence>
<organism evidence="1">
    <name type="scientific">Rhizophora mucronata</name>
    <name type="common">Asiatic mangrove</name>
    <dbReference type="NCBI Taxonomy" id="61149"/>
    <lineage>
        <taxon>Eukaryota</taxon>
        <taxon>Viridiplantae</taxon>
        <taxon>Streptophyta</taxon>
        <taxon>Embryophyta</taxon>
        <taxon>Tracheophyta</taxon>
        <taxon>Spermatophyta</taxon>
        <taxon>Magnoliopsida</taxon>
        <taxon>eudicotyledons</taxon>
        <taxon>Gunneridae</taxon>
        <taxon>Pentapetalae</taxon>
        <taxon>rosids</taxon>
        <taxon>fabids</taxon>
        <taxon>Malpighiales</taxon>
        <taxon>Rhizophoraceae</taxon>
        <taxon>Rhizophora</taxon>
    </lineage>
</organism>
<accession>A0A2P2PFJ6</accession>
<protein>
    <submittedName>
        <fullName evidence="1">Uncharacterized protein</fullName>
    </submittedName>
</protein>